<dbReference type="RefSeq" id="WP_101628723.1">
    <property type="nucleotide sequence ID" value="NZ_PKKJ01000019.1"/>
</dbReference>
<evidence type="ECO:0000256" key="2">
    <source>
        <dbReference type="SAM" id="Phobius"/>
    </source>
</evidence>
<dbReference type="Proteomes" id="UP000234545">
    <property type="component" value="Unassembled WGS sequence"/>
</dbReference>
<evidence type="ECO:0000256" key="1">
    <source>
        <dbReference type="SAM" id="MobiDB-lite"/>
    </source>
</evidence>
<comment type="caution">
    <text evidence="4">The sequence shown here is derived from an EMBL/GenBank/DDBJ whole genome shotgun (WGS) entry which is preliminary data.</text>
</comment>
<evidence type="ECO:0000259" key="3">
    <source>
        <dbReference type="Pfam" id="PF25591"/>
    </source>
</evidence>
<keyword evidence="2" id="KW-1133">Transmembrane helix</keyword>
<keyword evidence="2" id="KW-0812">Transmembrane</keyword>
<keyword evidence="2" id="KW-0472">Membrane</keyword>
<feature type="transmembrane region" description="Helical" evidence="2">
    <location>
        <begin position="323"/>
        <end position="349"/>
    </location>
</feature>
<sequence>MATPENAPDAVLAVADPNTSADDLRLIAAVRPDLHTAIAAHPNVYPGLLDWMESLGNPEVVAAVAQRRAFDAGAVPASAPTAQSADASTQTFVDAIEQSDTQVQEPAQDVTLEPTQVEEEPETTVDHVTLQPETVVATSEEPAVDEPVSEAEETEEGESEQADAKEPETEETEEVAVESQQIAEYTAPDADSDAIASEGIDAEQPAPEQVEETPVRQSIFPESTVNAEDGDHTTVLPTVNDPQASETDSFPAVDQGTQYAQTPAYAPTHPQSTMPTQGQMPVGYMPAGAIPQQGYQQPMNYQGQYPVQEVPMQPAKNSTNKSLVIILALLAVIAIVLAIGVAGAFAGWFNSGSSSDTSADSMTQSAQTHSQTPAQPQSAQTHSQTQTPEQPQSAKPEVKEKYPAPSNAEVADTFSAPSGNIICTLGGDMVSCQINETHWTGAAGYEVCGDNRGALFTVDSKNTNYACANIAPPMNGKYISSLAYGSYVKNGNVACISTQDGISCWNTISGKSFAIAREGWMFDTKGEILSSQFIWNQ</sequence>
<reference evidence="4 5" key="1">
    <citation type="submission" date="2017-12" db="EMBL/GenBank/DDBJ databases">
        <title>Phylogenetic diversity of female urinary microbiome.</title>
        <authorList>
            <person name="Thomas-White K."/>
            <person name="Wolfe A.J."/>
        </authorList>
    </citation>
    <scope>NUCLEOTIDE SEQUENCE [LARGE SCALE GENOMIC DNA]</scope>
    <source>
        <strain evidence="4 5">UMB0250</strain>
    </source>
</reference>
<dbReference type="AlphaFoldDB" id="A0A2I1I3E0"/>
<feature type="compositionally biased region" description="Acidic residues" evidence="1">
    <location>
        <begin position="142"/>
        <end position="161"/>
    </location>
</feature>
<dbReference type="OrthoDB" id="5179995at2"/>
<feature type="compositionally biased region" description="Polar residues" evidence="1">
    <location>
        <begin position="367"/>
        <end position="393"/>
    </location>
</feature>
<proteinExistence type="predicted"/>
<gene>
    <name evidence="4" type="ORF">CYJ25_08545</name>
</gene>
<feature type="region of interest" description="Disordered" evidence="1">
    <location>
        <begin position="101"/>
        <end position="178"/>
    </location>
</feature>
<feature type="domain" description="Leucine rich repeat variant" evidence="3">
    <location>
        <begin position="10"/>
        <end position="68"/>
    </location>
</feature>
<dbReference type="InterPro" id="IPR057893">
    <property type="entry name" value="LRV_2"/>
</dbReference>
<dbReference type="Pfam" id="PF25591">
    <property type="entry name" value="LRV_2"/>
    <property type="match status" value="1"/>
</dbReference>
<dbReference type="EMBL" id="PKKJ01000019">
    <property type="protein sequence ID" value="PKY65644.1"/>
    <property type="molecule type" value="Genomic_DNA"/>
</dbReference>
<organism evidence="4 5">
    <name type="scientific">Schaalia turicensis</name>
    <dbReference type="NCBI Taxonomy" id="131111"/>
    <lineage>
        <taxon>Bacteria</taxon>
        <taxon>Bacillati</taxon>
        <taxon>Actinomycetota</taxon>
        <taxon>Actinomycetes</taxon>
        <taxon>Actinomycetales</taxon>
        <taxon>Actinomycetaceae</taxon>
        <taxon>Schaalia</taxon>
    </lineage>
</organism>
<accession>A0A2I1I3E0</accession>
<protein>
    <recommendedName>
        <fullName evidence="3">Leucine rich repeat variant domain-containing protein</fullName>
    </recommendedName>
</protein>
<feature type="compositionally biased region" description="Low complexity" evidence="1">
    <location>
        <begin position="353"/>
        <end position="366"/>
    </location>
</feature>
<evidence type="ECO:0000313" key="5">
    <source>
        <dbReference type="Proteomes" id="UP000234545"/>
    </source>
</evidence>
<name>A0A2I1I3E0_9ACTO</name>
<feature type="region of interest" description="Disordered" evidence="1">
    <location>
        <begin position="353"/>
        <end position="413"/>
    </location>
</feature>
<evidence type="ECO:0000313" key="4">
    <source>
        <dbReference type="EMBL" id="PKY65644.1"/>
    </source>
</evidence>